<dbReference type="HAMAP" id="MF_00934">
    <property type="entry name" value="23SrRNA_methyltr_J"/>
    <property type="match status" value="1"/>
</dbReference>
<feature type="binding site" evidence="1">
    <location>
        <begin position="151"/>
        <end position="152"/>
    </location>
    <ligand>
        <name>S-adenosyl-L-methionine</name>
        <dbReference type="ChEBI" id="CHEBI:59789"/>
    </ligand>
</feature>
<reference evidence="5" key="1">
    <citation type="submission" date="2017-11" db="EMBL/GenBank/DDBJ databases">
        <title>Complete genome sequence of Moraxella osloensis NP7 isolated from human skin.</title>
        <authorList>
            <person name="Lee K."/>
            <person name="Lim J.Y."/>
            <person name="Hwang I."/>
        </authorList>
    </citation>
    <scope>NUCLEOTIDE SEQUENCE [LARGE SCALE GENOMIC DNA]</scope>
    <source>
        <strain evidence="5">NP7</strain>
    </source>
</reference>
<dbReference type="AlphaFoldDB" id="A0A109WB68"/>
<feature type="active site" description="Proton acceptor" evidence="1">
    <location>
        <position position="172"/>
    </location>
</feature>
<dbReference type="EMBL" id="UGPY01000001">
    <property type="protein sequence ID" value="STY97418.1"/>
    <property type="molecule type" value="Genomic_DNA"/>
</dbReference>
<evidence type="ECO:0000313" key="2">
    <source>
        <dbReference type="EMBL" id="ATR78709.1"/>
    </source>
</evidence>
<keyword evidence="7" id="KW-1185">Reference proteome</keyword>
<evidence type="ECO:0000313" key="3">
    <source>
        <dbReference type="EMBL" id="PKZ69703.1"/>
    </source>
</evidence>
<dbReference type="GO" id="GO:0070475">
    <property type="term" value="P:rRNA base methylation"/>
    <property type="evidence" value="ECO:0007669"/>
    <property type="project" value="UniProtKB-UniRule"/>
</dbReference>
<dbReference type="InterPro" id="IPR029063">
    <property type="entry name" value="SAM-dependent_MTases_sf"/>
</dbReference>
<reference evidence="3 6" key="2">
    <citation type="submission" date="2017-12" db="EMBL/GenBank/DDBJ databases">
        <title>Phylogenetic diversity of female urinary microbiome.</title>
        <authorList>
            <person name="Thomas-White K."/>
            <person name="Wolfe A.J."/>
        </authorList>
    </citation>
    <scope>NUCLEOTIDE SEQUENCE [LARGE SCALE GENOMIC DNA]</scope>
    <source>
        <strain evidence="3 6">UMB0416</strain>
    </source>
</reference>
<sequence>MNYQHSYHAGNFADVVKHVLLLQLLEMMSAKPKPYYILDAYGGRGLYSLASDEAKKTGEAIHGITKLLAQDNSQAPQAVQTYLQDIGYAKKFYDKHVYPGSPWFIAHHIEKQQDAHPEINNRAEAFEWKASEFDALNYQLHQLPIGVQHRNAYEGILAVLPPQEKRGLILIDPPFEQEHRDFSALVDLLVKAHKKWSTGVLALWYPIKNNDAVELFYKKMKRTEIRRQLILELNIFPPDLPMGLNGTGMLVINPPWQFDAKAEEILQYLQPILQHPESPQMSVEQRTKVQWLVGE</sequence>
<evidence type="ECO:0000256" key="1">
    <source>
        <dbReference type="HAMAP-Rule" id="MF_00934"/>
    </source>
</evidence>
<gene>
    <name evidence="1" type="primary">rlmJ</name>
    <name evidence="3" type="ORF">CYJ96_02060</name>
    <name evidence="4" type="ORF">NCTC10465_01202</name>
    <name evidence="2" type="ORF">NP7_05230</name>
</gene>
<comment type="catalytic activity">
    <reaction evidence="1">
        <text>adenosine(2030) in 23S rRNA + S-adenosyl-L-methionine = N(6)-methyladenosine(2030) in 23S rRNA + S-adenosyl-L-homocysteine + H(+)</text>
        <dbReference type="Rhea" id="RHEA:43736"/>
        <dbReference type="Rhea" id="RHEA-COMP:10668"/>
        <dbReference type="Rhea" id="RHEA-COMP:10669"/>
        <dbReference type="ChEBI" id="CHEBI:15378"/>
        <dbReference type="ChEBI" id="CHEBI:57856"/>
        <dbReference type="ChEBI" id="CHEBI:59789"/>
        <dbReference type="ChEBI" id="CHEBI:74411"/>
        <dbReference type="ChEBI" id="CHEBI:74449"/>
        <dbReference type="EC" id="2.1.1.266"/>
    </reaction>
</comment>
<reference evidence="2" key="3">
    <citation type="journal article" date="2018" name="Genome Announc.">
        <title>Complete Genome Sequences of Three Moraxella osloensis Strains Isolated from Human Skin.</title>
        <authorList>
            <person name="Lim J.Y."/>
            <person name="Hwang I."/>
            <person name="Ganzorig M."/>
            <person name="Huang S.L."/>
            <person name="Cho G.S."/>
            <person name="Franz C.M.A.P."/>
            <person name="Lee K."/>
        </authorList>
    </citation>
    <scope>NUCLEOTIDE SEQUENCE</scope>
    <source>
        <strain evidence="2">NP7</strain>
    </source>
</reference>
<dbReference type="GO" id="GO:0036307">
    <property type="term" value="F:23S rRNA (adenine(2030)-N(6))-methyltransferase activity"/>
    <property type="evidence" value="ECO:0007669"/>
    <property type="project" value="UniProtKB-UniRule"/>
</dbReference>
<name>A0A109WB68_FAUOS</name>
<dbReference type="EC" id="2.1.1.266" evidence="1"/>
<dbReference type="RefSeq" id="WP_062330497.1">
    <property type="nucleotide sequence ID" value="NZ_CALTVS010000002.1"/>
</dbReference>
<feature type="binding site" evidence="1">
    <location>
        <position position="172"/>
    </location>
    <ligand>
        <name>S-adenosyl-L-methionine</name>
        <dbReference type="ChEBI" id="CHEBI:59789"/>
    </ligand>
</feature>
<feature type="binding site" evidence="1">
    <location>
        <position position="41"/>
    </location>
    <ligand>
        <name>S-adenosyl-L-methionine</name>
        <dbReference type="ChEBI" id="CHEBI:59789"/>
    </ligand>
</feature>
<proteinExistence type="inferred from homology"/>
<keyword evidence="1" id="KW-0698">rRNA processing</keyword>
<dbReference type="GeneID" id="35777699"/>
<dbReference type="Proteomes" id="UP000229340">
    <property type="component" value="Chromosome"/>
</dbReference>
<dbReference type="Pfam" id="PF04378">
    <property type="entry name" value="RsmJ"/>
    <property type="match status" value="1"/>
</dbReference>
<dbReference type="EMBL" id="PKJS01000002">
    <property type="protein sequence ID" value="PKZ69703.1"/>
    <property type="molecule type" value="Genomic_DNA"/>
</dbReference>
<comment type="subunit">
    <text evidence="1">Monomer.</text>
</comment>
<dbReference type="InterPro" id="IPR007473">
    <property type="entry name" value="RlmJ"/>
</dbReference>
<feature type="binding site" evidence="1">
    <location>
        <position position="18"/>
    </location>
    <ligand>
        <name>S-adenosyl-L-methionine</name>
        <dbReference type="ChEBI" id="CHEBI:59789"/>
    </ligand>
</feature>
<keyword evidence="1" id="KW-0949">S-adenosyl-L-methionine</keyword>
<feature type="binding site" evidence="1">
    <location>
        <position position="101"/>
    </location>
    <ligand>
        <name>S-adenosyl-L-methionine</name>
        <dbReference type="ChEBI" id="CHEBI:59789"/>
    </ligand>
</feature>
<comment type="function">
    <text evidence="1">Specifically methylates the adenine in position 2030 of 23S rRNA.</text>
</comment>
<keyword evidence="1 3" id="KW-0808">Transferase</keyword>
<reference evidence="2" key="4">
    <citation type="journal article" date="2018" name="Misainmurhag Hoiji">
        <title>Complete genome sequence of multidrug-resistant Moraxella osloensis NP7 with multiple plasmids isolated from human skin.</title>
        <authorList>
            <person name="Ganzorig M."/>
            <person name="Lim J.Y."/>
            <person name="Hwang I."/>
            <person name="Lee K."/>
        </authorList>
    </citation>
    <scope>NUCLEOTIDE SEQUENCE</scope>
    <source>
        <strain evidence="2">NP7</strain>
    </source>
</reference>
<protein>
    <recommendedName>
        <fullName evidence="1">Ribosomal RNA large subunit methyltransferase J</fullName>
        <ecNumber evidence="1">2.1.1.266</ecNumber>
    </recommendedName>
    <alternativeName>
        <fullName evidence="1">23S rRNA (adenine(2030)-N6)-methyltransferase</fullName>
    </alternativeName>
    <alternativeName>
        <fullName evidence="1">23S rRNA m6A2030 methyltransferase</fullName>
    </alternativeName>
</protein>
<evidence type="ECO:0000313" key="7">
    <source>
        <dbReference type="Proteomes" id="UP000255230"/>
    </source>
</evidence>
<dbReference type="SUPFAM" id="SSF53335">
    <property type="entry name" value="S-adenosyl-L-methionine-dependent methyltransferases"/>
    <property type="match status" value="1"/>
</dbReference>
<keyword evidence="1" id="KW-0694">RNA-binding</keyword>
<dbReference type="GO" id="GO:0003723">
    <property type="term" value="F:RNA binding"/>
    <property type="evidence" value="ECO:0007669"/>
    <property type="project" value="UniProtKB-UniRule"/>
</dbReference>
<dbReference type="PANTHER" id="PTHR37426">
    <property type="entry name" value="RIBOSOMAL RNA LARGE SUBUNIT METHYLTRANSFERASE J"/>
    <property type="match status" value="1"/>
</dbReference>
<dbReference type="EMBL" id="CP024443">
    <property type="protein sequence ID" value="ATR78709.1"/>
    <property type="molecule type" value="Genomic_DNA"/>
</dbReference>
<dbReference type="STRING" id="34062.AXE82_01360"/>
<dbReference type="GO" id="GO:0005829">
    <property type="term" value="C:cytosol"/>
    <property type="evidence" value="ECO:0007669"/>
    <property type="project" value="TreeGrafter"/>
</dbReference>
<evidence type="ECO:0000313" key="5">
    <source>
        <dbReference type="Proteomes" id="UP000229340"/>
    </source>
</evidence>
<evidence type="ECO:0000313" key="6">
    <source>
        <dbReference type="Proteomes" id="UP000234914"/>
    </source>
</evidence>
<dbReference type="Gene3D" id="3.40.50.150">
    <property type="entry name" value="Vaccinia Virus protein VP39"/>
    <property type="match status" value="1"/>
</dbReference>
<organism evidence="3 6">
    <name type="scientific">Faucicola osloensis</name>
    <name type="common">Moraxella osloensis</name>
    <dbReference type="NCBI Taxonomy" id="34062"/>
    <lineage>
        <taxon>Bacteria</taxon>
        <taxon>Pseudomonadati</taxon>
        <taxon>Pseudomonadota</taxon>
        <taxon>Gammaproteobacteria</taxon>
        <taxon>Moraxellales</taxon>
        <taxon>Moraxellaceae</taxon>
        <taxon>Faucicola</taxon>
    </lineage>
</organism>
<dbReference type="Proteomes" id="UP000255230">
    <property type="component" value="Unassembled WGS sequence"/>
</dbReference>
<comment type="similarity">
    <text evidence="1">Belongs to the RlmJ family.</text>
</comment>
<dbReference type="Proteomes" id="UP000234914">
    <property type="component" value="Unassembled WGS sequence"/>
</dbReference>
<dbReference type="KEGG" id="mos:AXE82_01360"/>
<dbReference type="PANTHER" id="PTHR37426:SF1">
    <property type="entry name" value="RIBOSOMAL RNA LARGE SUBUNIT METHYLTRANSFERASE J"/>
    <property type="match status" value="1"/>
</dbReference>
<keyword evidence="1 3" id="KW-0489">Methyltransferase</keyword>
<accession>A0A109WB68</accession>
<evidence type="ECO:0000313" key="4">
    <source>
        <dbReference type="EMBL" id="STY97418.1"/>
    </source>
</evidence>
<feature type="binding site" evidence="1">
    <location>
        <position position="127"/>
    </location>
    <ligand>
        <name>S-adenosyl-L-methionine</name>
        <dbReference type="ChEBI" id="CHEBI:59789"/>
    </ligand>
</feature>
<reference evidence="4 7" key="5">
    <citation type="submission" date="2018-06" db="EMBL/GenBank/DDBJ databases">
        <authorList>
            <consortium name="Pathogen Informatics"/>
            <person name="Doyle S."/>
        </authorList>
    </citation>
    <scope>NUCLEOTIDE SEQUENCE [LARGE SCALE GENOMIC DNA]</scope>
    <source>
        <strain evidence="4 7">NCTC10465</strain>
    </source>
</reference>
<feature type="site" description="Interaction with substrate rRNA" evidence="1">
    <location>
        <position position="3"/>
    </location>
</feature>